<sequence length="202" mass="22845">MGNQYLNPNIKVYPHFFNLAKRQQPDLRTYSIANWSPVHKILQDNDATVAKHKLTDGLVTKSVVKTLKKEDVDVMFVHLDNVDHAGHKYGYAPDNVKYIESIEKTDKKIGRIVKALQKRKNYANENWLILVSTDHGGSGTNHGKAIPEHTTIFYIASGKDVEKGEIKKQVYVIDVAVTALKHLNIDLKDEWNLDGTVTGLKQ</sequence>
<dbReference type="InterPro" id="IPR017850">
    <property type="entry name" value="Alkaline_phosphatase_core_sf"/>
</dbReference>
<organism evidence="1 2">
    <name type="scientific">Gelatiniphilus marinus</name>
    <dbReference type="NCBI Taxonomy" id="1759464"/>
    <lineage>
        <taxon>Bacteria</taxon>
        <taxon>Pseudomonadati</taxon>
        <taxon>Bacteroidota</taxon>
        <taxon>Flavobacteriia</taxon>
        <taxon>Flavobacteriales</taxon>
        <taxon>Flavobacteriaceae</taxon>
        <taxon>Gelatiniphilus</taxon>
    </lineage>
</organism>
<gene>
    <name evidence="1" type="ORF">ACFSQS_01325</name>
</gene>
<evidence type="ECO:0000313" key="1">
    <source>
        <dbReference type="EMBL" id="MFD2533728.1"/>
    </source>
</evidence>
<dbReference type="SUPFAM" id="SSF53649">
    <property type="entry name" value="Alkaline phosphatase-like"/>
    <property type="match status" value="1"/>
</dbReference>
<comment type="caution">
    <text evidence="1">The sequence shown here is derived from an EMBL/GenBank/DDBJ whole genome shotgun (WGS) entry which is preliminary data.</text>
</comment>
<dbReference type="InterPro" id="IPR002591">
    <property type="entry name" value="Phosphodiest/P_Trfase"/>
</dbReference>
<dbReference type="Proteomes" id="UP001597441">
    <property type="component" value="Unassembled WGS sequence"/>
</dbReference>
<dbReference type="Pfam" id="PF01663">
    <property type="entry name" value="Phosphodiest"/>
    <property type="match status" value="1"/>
</dbReference>
<protein>
    <submittedName>
        <fullName evidence="1">Alkaline phosphatase family protein</fullName>
    </submittedName>
</protein>
<keyword evidence="2" id="KW-1185">Reference proteome</keyword>
<proteinExistence type="predicted"/>
<dbReference type="Gene3D" id="3.40.720.10">
    <property type="entry name" value="Alkaline Phosphatase, subunit A"/>
    <property type="match status" value="1"/>
</dbReference>
<dbReference type="EMBL" id="JBHULK010000001">
    <property type="protein sequence ID" value="MFD2533728.1"/>
    <property type="molecule type" value="Genomic_DNA"/>
</dbReference>
<evidence type="ECO:0000313" key="2">
    <source>
        <dbReference type="Proteomes" id="UP001597441"/>
    </source>
</evidence>
<dbReference type="RefSeq" id="WP_388012893.1">
    <property type="nucleotide sequence ID" value="NZ_JBHUDT010000001.1"/>
</dbReference>
<name>A0ABW5JQD5_9FLAO</name>
<reference evidence="2" key="1">
    <citation type="journal article" date="2019" name="Int. J. Syst. Evol. Microbiol.">
        <title>The Global Catalogue of Microorganisms (GCM) 10K type strain sequencing project: providing services to taxonomists for standard genome sequencing and annotation.</title>
        <authorList>
            <consortium name="The Broad Institute Genomics Platform"/>
            <consortium name="The Broad Institute Genome Sequencing Center for Infectious Disease"/>
            <person name="Wu L."/>
            <person name="Ma J."/>
        </authorList>
    </citation>
    <scope>NUCLEOTIDE SEQUENCE [LARGE SCALE GENOMIC DNA]</scope>
    <source>
        <strain evidence="2">KCTC 42903</strain>
    </source>
</reference>
<accession>A0ABW5JQD5</accession>